<keyword evidence="2" id="KW-0472">Membrane</keyword>
<keyword evidence="4" id="KW-1185">Reference proteome</keyword>
<dbReference type="EMBL" id="BLAX01000001">
    <property type="protein sequence ID" value="GET34612.1"/>
    <property type="molecule type" value="Genomic_DNA"/>
</dbReference>
<evidence type="ECO:0000256" key="1">
    <source>
        <dbReference type="SAM" id="MobiDB-lite"/>
    </source>
</evidence>
<feature type="region of interest" description="Disordered" evidence="1">
    <location>
        <begin position="48"/>
        <end position="109"/>
    </location>
</feature>
<evidence type="ECO:0000313" key="3">
    <source>
        <dbReference type="EMBL" id="GET34612.1"/>
    </source>
</evidence>
<feature type="compositionally biased region" description="Basic and acidic residues" evidence="1">
    <location>
        <begin position="57"/>
        <end position="86"/>
    </location>
</feature>
<dbReference type="AlphaFoldDB" id="A0A5M4B394"/>
<feature type="compositionally biased region" description="Polar residues" evidence="1">
    <location>
        <begin position="100"/>
        <end position="109"/>
    </location>
</feature>
<proteinExistence type="predicted"/>
<organism evidence="3 4">
    <name type="scientific">Prolixibacter bellariivorans</name>
    <dbReference type="NCBI Taxonomy" id="314319"/>
    <lineage>
        <taxon>Bacteria</taxon>
        <taxon>Pseudomonadati</taxon>
        <taxon>Bacteroidota</taxon>
        <taxon>Bacteroidia</taxon>
        <taxon>Marinilabiliales</taxon>
        <taxon>Prolixibacteraceae</taxon>
        <taxon>Prolixibacter</taxon>
    </lineage>
</organism>
<keyword evidence="2" id="KW-1133">Transmembrane helix</keyword>
<keyword evidence="2" id="KW-0812">Transmembrane</keyword>
<name>A0A5M4B394_9BACT</name>
<dbReference type="Proteomes" id="UP000391834">
    <property type="component" value="Unassembled WGS sequence"/>
</dbReference>
<evidence type="ECO:0000313" key="4">
    <source>
        <dbReference type="Proteomes" id="UP000391834"/>
    </source>
</evidence>
<comment type="caution">
    <text evidence="3">The sequence shown here is derived from an EMBL/GenBank/DDBJ whole genome shotgun (WGS) entry which is preliminary data.</text>
</comment>
<sequence length="109" mass="12433">MYSIGLSWEINAYPLTMCLPFFFGIAYHHFLFDYCHLATISPAEEDIERVEEDTERGEENIEKVEEDTERAGKDIEKPENNTERSATDNTRAVTNIPEAGNNTTNTAEI</sequence>
<evidence type="ECO:0000256" key="2">
    <source>
        <dbReference type="SAM" id="Phobius"/>
    </source>
</evidence>
<protein>
    <submittedName>
        <fullName evidence="3">Uncharacterized protein</fullName>
    </submittedName>
</protein>
<accession>A0A5M4B394</accession>
<gene>
    <name evidence="3" type="ORF">PbJCM13498_34750</name>
</gene>
<feature type="transmembrane region" description="Helical" evidence="2">
    <location>
        <begin position="12"/>
        <end position="32"/>
    </location>
</feature>
<reference evidence="3 4" key="1">
    <citation type="submission" date="2019-10" db="EMBL/GenBank/DDBJ databases">
        <title>Prolixibacter strains distinguished by the presence of nitrate reductase genes were adept at nitrate-dependent anaerobic corrosion of metallic iron and carbon steel.</title>
        <authorList>
            <person name="Iino T."/>
            <person name="Shono N."/>
            <person name="Ito K."/>
            <person name="Nakamura R."/>
            <person name="Sueoka K."/>
            <person name="Harayama S."/>
            <person name="Ohkuma M."/>
        </authorList>
    </citation>
    <scope>NUCLEOTIDE SEQUENCE [LARGE SCALE GENOMIC DNA]</scope>
    <source>
        <strain evidence="3 4">JCM 13498</strain>
    </source>
</reference>